<comment type="function">
    <text evidence="3">Required for maturation of 30S ribosomal subunits.</text>
</comment>
<dbReference type="AlphaFoldDB" id="A0A2S0KFM6"/>
<feature type="domain" description="Ribosome maturation factor RimP C-terminal" evidence="5">
    <location>
        <begin position="110"/>
        <end position="178"/>
    </location>
</feature>
<dbReference type="Proteomes" id="UP000239814">
    <property type="component" value="Chromosome"/>
</dbReference>
<dbReference type="InterPro" id="IPR035956">
    <property type="entry name" value="RimP_N_sf"/>
</dbReference>
<evidence type="ECO:0000313" key="7">
    <source>
        <dbReference type="Proteomes" id="UP000239814"/>
    </source>
</evidence>
<reference evidence="6 7" key="1">
    <citation type="submission" date="2018-03" db="EMBL/GenBank/DDBJ databases">
        <title>Characteristics and genome of n-alkane degrading marine bacteria Gordonia iterans isolated from crude oil contaminated in Tae-an, South Korea.</title>
        <authorList>
            <person name="Lee S.-S."/>
            <person name="Kim H."/>
        </authorList>
    </citation>
    <scope>NUCLEOTIDE SEQUENCE [LARGE SCALE GENOMIC DNA]</scope>
    <source>
        <strain evidence="6 7">Co17</strain>
    </source>
</reference>
<evidence type="ECO:0000313" key="6">
    <source>
        <dbReference type="EMBL" id="AVM00431.1"/>
    </source>
</evidence>
<proteinExistence type="inferred from homology"/>
<evidence type="ECO:0000256" key="2">
    <source>
        <dbReference type="ARBA" id="ARBA00022517"/>
    </source>
</evidence>
<dbReference type="NCBIfam" id="NF000930">
    <property type="entry name" value="PRK00092.2-2"/>
    <property type="match status" value="1"/>
</dbReference>
<dbReference type="InterPro" id="IPR036847">
    <property type="entry name" value="RimP_C_sf"/>
</dbReference>
<evidence type="ECO:0000256" key="3">
    <source>
        <dbReference type="HAMAP-Rule" id="MF_01077"/>
    </source>
</evidence>
<dbReference type="PANTHER" id="PTHR33867">
    <property type="entry name" value="RIBOSOME MATURATION FACTOR RIMP"/>
    <property type="match status" value="1"/>
</dbReference>
<name>A0A2S0KFM6_9ACTN</name>
<dbReference type="GO" id="GO:0000028">
    <property type="term" value="P:ribosomal small subunit assembly"/>
    <property type="evidence" value="ECO:0007669"/>
    <property type="project" value="TreeGrafter"/>
</dbReference>
<evidence type="ECO:0000259" key="5">
    <source>
        <dbReference type="Pfam" id="PF17384"/>
    </source>
</evidence>
<accession>A0A2S0KFM6</accession>
<dbReference type="InterPro" id="IPR003728">
    <property type="entry name" value="Ribosome_maturation_RimP"/>
</dbReference>
<keyword evidence="2 3" id="KW-0690">Ribosome biogenesis</keyword>
<gene>
    <name evidence="3" type="primary">rimP</name>
    <name evidence="6" type="ORF">C6V83_09245</name>
</gene>
<comment type="subcellular location">
    <subcellularLocation>
        <location evidence="3">Cytoplasm</location>
    </subcellularLocation>
</comment>
<dbReference type="KEGG" id="git:C6V83_09245"/>
<keyword evidence="1 3" id="KW-0963">Cytoplasm</keyword>
<dbReference type="CDD" id="cd01734">
    <property type="entry name" value="YlxS_C"/>
    <property type="match status" value="1"/>
</dbReference>
<keyword evidence="7" id="KW-1185">Reference proteome</keyword>
<protein>
    <recommendedName>
        <fullName evidence="3">Ribosome maturation factor RimP</fullName>
    </recommendedName>
</protein>
<dbReference type="PANTHER" id="PTHR33867:SF1">
    <property type="entry name" value="RIBOSOME MATURATION FACTOR RIMP"/>
    <property type="match status" value="1"/>
</dbReference>
<dbReference type="EMBL" id="CP027433">
    <property type="protein sequence ID" value="AVM00431.1"/>
    <property type="molecule type" value="Genomic_DNA"/>
</dbReference>
<comment type="similarity">
    <text evidence="3">Belongs to the RimP family.</text>
</comment>
<sequence>MKCPVPRDLRWPSTTTITRRTAVSDALRVQIGEVTEPIAASLGYDLEEVAVTGPAYRRGVRITVDRDGGASLDELAEVSRALSEALDETDLLGDDAYDLEVSTPGVDRPLTLPRHWRRNRGRTVSIRRCLDGATETVTGRIGDSDDDEVTVIHNDKGRFTTTVVALADVERAVIEVDFTRPGAAELRRCGLDDDEIARRREPAR</sequence>
<dbReference type="OrthoDB" id="9805006at2"/>
<dbReference type="InterPro" id="IPR028998">
    <property type="entry name" value="RimP_C"/>
</dbReference>
<dbReference type="HAMAP" id="MF_01077">
    <property type="entry name" value="RimP"/>
    <property type="match status" value="1"/>
</dbReference>
<dbReference type="InterPro" id="IPR028989">
    <property type="entry name" value="RimP_N"/>
</dbReference>
<evidence type="ECO:0000256" key="1">
    <source>
        <dbReference type="ARBA" id="ARBA00022490"/>
    </source>
</evidence>
<dbReference type="GO" id="GO:0005829">
    <property type="term" value="C:cytosol"/>
    <property type="evidence" value="ECO:0007669"/>
    <property type="project" value="TreeGrafter"/>
</dbReference>
<organism evidence="6 7">
    <name type="scientific">Gordonia iterans</name>
    <dbReference type="NCBI Taxonomy" id="1004901"/>
    <lineage>
        <taxon>Bacteria</taxon>
        <taxon>Bacillati</taxon>
        <taxon>Actinomycetota</taxon>
        <taxon>Actinomycetes</taxon>
        <taxon>Mycobacteriales</taxon>
        <taxon>Gordoniaceae</taxon>
        <taxon>Gordonia</taxon>
    </lineage>
</organism>
<dbReference type="SUPFAM" id="SSF75420">
    <property type="entry name" value="YhbC-like, N-terminal domain"/>
    <property type="match status" value="1"/>
</dbReference>
<feature type="domain" description="Ribosome maturation factor RimP N-terminal" evidence="4">
    <location>
        <begin position="36"/>
        <end position="107"/>
    </location>
</feature>
<evidence type="ECO:0000259" key="4">
    <source>
        <dbReference type="Pfam" id="PF02576"/>
    </source>
</evidence>
<dbReference type="SUPFAM" id="SSF74942">
    <property type="entry name" value="YhbC-like, C-terminal domain"/>
    <property type="match status" value="1"/>
</dbReference>
<dbReference type="Pfam" id="PF02576">
    <property type="entry name" value="RimP_N"/>
    <property type="match status" value="1"/>
</dbReference>
<dbReference type="GO" id="GO:0006412">
    <property type="term" value="P:translation"/>
    <property type="evidence" value="ECO:0007669"/>
    <property type="project" value="TreeGrafter"/>
</dbReference>
<dbReference type="Pfam" id="PF17384">
    <property type="entry name" value="DUF150_C"/>
    <property type="match status" value="1"/>
</dbReference>
<dbReference type="Gene3D" id="3.30.300.70">
    <property type="entry name" value="RimP-like superfamily, N-terminal"/>
    <property type="match status" value="1"/>
</dbReference>